<proteinExistence type="predicted"/>
<sequence length="77" mass="8038">VETESTTSDSDADSATMASDVLSQLTSPRQLVLDKALYSTKSGLVASDTSECTSKDEVLAITLPSAVETTAQLDIQV</sequence>
<gene>
    <name evidence="1" type="ORF">SARC_18310</name>
</gene>
<evidence type="ECO:0000313" key="2">
    <source>
        <dbReference type="Proteomes" id="UP000054560"/>
    </source>
</evidence>
<dbReference type="EMBL" id="KQ257168">
    <property type="protein sequence ID" value="KNC64984.1"/>
    <property type="molecule type" value="Genomic_DNA"/>
</dbReference>
<dbReference type="GeneID" id="25918814"/>
<name>A0A0L0EKB5_9EUKA</name>
<keyword evidence="2" id="KW-1185">Reference proteome</keyword>
<dbReference type="RefSeq" id="XP_014143085.1">
    <property type="nucleotide sequence ID" value="XM_014287610.1"/>
</dbReference>
<dbReference type="AlphaFoldDB" id="A0A0L0EKB5"/>
<accession>A0A0L0EKB5</accession>
<feature type="non-terminal residue" evidence="1">
    <location>
        <position position="1"/>
    </location>
</feature>
<reference evidence="1 2" key="1">
    <citation type="submission" date="2011-02" db="EMBL/GenBank/DDBJ databases">
        <title>The Genome Sequence of Sphaeroforma arctica JP610.</title>
        <authorList>
            <consortium name="The Broad Institute Genome Sequencing Platform"/>
            <person name="Russ C."/>
            <person name="Cuomo C."/>
            <person name="Young S.K."/>
            <person name="Zeng Q."/>
            <person name="Gargeya S."/>
            <person name="Alvarado L."/>
            <person name="Berlin A."/>
            <person name="Chapman S.B."/>
            <person name="Chen Z."/>
            <person name="Freedman E."/>
            <person name="Gellesch M."/>
            <person name="Goldberg J."/>
            <person name="Griggs A."/>
            <person name="Gujja S."/>
            <person name="Heilman E."/>
            <person name="Heiman D."/>
            <person name="Howarth C."/>
            <person name="Mehta T."/>
            <person name="Neiman D."/>
            <person name="Pearson M."/>
            <person name="Roberts A."/>
            <person name="Saif S."/>
            <person name="Shea T."/>
            <person name="Shenoy N."/>
            <person name="Sisk P."/>
            <person name="Stolte C."/>
            <person name="Sykes S."/>
            <person name="White J."/>
            <person name="Yandava C."/>
            <person name="Burger G."/>
            <person name="Gray M.W."/>
            <person name="Holland P.W.H."/>
            <person name="King N."/>
            <person name="Lang F.B.F."/>
            <person name="Roger A.J."/>
            <person name="Ruiz-Trillo I."/>
            <person name="Haas B."/>
            <person name="Nusbaum C."/>
            <person name="Birren B."/>
        </authorList>
    </citation>
    <scope>NUCLEOTIDE SEQUENCE [LARGE SCALE GENOMIC DNA]</scope>
    <source>
        <strain evidence="1 2">JP610</strain>
    </source>
</reference>
<evidence type="ECO:0000313" key="1">
    <source>
        <dbReference type="EMBL" id="KNC64984.1"/>
    </source>
</evidence>
<protein>
    <submittedName>
        <fullName evidence="1">Uncharacterized protein</fullName>
    </submittedName>
</protein>
<dbReference type="Proteomes" id="UP000054560">
    <property type="component" value="Unassembled WGS sequence"/>
</dbReference>
<organism evidence="1 2">
    <name type="scientific">Sphaeroforma arctica JP610</name>
    <dbReference type="NCBI Taxonomy" id="667725"/>
    <lineage>
        <taxon>Eukaryota</taxon>
        <taxon>Ichthyosporea</taxon>
        <taxon>Ichthyophonida</taxon>
        <taxon>Sphaeroforma</taxon>
    </lineage>
</organism>